<organism evidence="2 3">
    <name type="scientific">Hyphomicrobium facile</name>
    <dbReference type="NCBI Taxonomy" id="51670"/>
    <lineage>
        <taxon>Bacteria</taxon>
        <taxon>Pseudomonadati</taxon>
        <taxon>Pseudomonadota</taxon>
        <taxon>Alphaproteobacteria</taxon>
        <taxon>Hyphomicrobiales</taxon>
        <taxon>Hyphomicrobiaceae</taxon>
        <taxon>Hyphomicrobium</taxon>
    </lineage>
</organism>
<feature type="coiled-coil region" evidence="1">
    <location>
        <begin position="7"/>
        <end position="64"/>
    </location>
</feature>
<protein>
    <submittedName>
        <fullName evidence="2">Uncharacterized protein</fullName>
    </submittedName>
</protein>
<name>A0A1I7N301_9HYPH</name>
<proteinExistence type="predicted"/>
<dbReference type="AlphaFoldDB" id="A0A1I7N301"/>
<dbReference type="RefSeq" id="WP_092865326.1">
    <property type="nucleotide sequence ID" value="NZ_FPCH01000001.1"/>
</dbReference>
<evidence type="ECO:0000313" key="3">
    <source>
        <dbReference type="Proteomes" id="UP000199423"/>
    </source>
</evidence>
<keyword evidence="1" id="KW-0175">Coiled coil</keyword>
<gene>
    <name evidence="2" type="ORF">SAMN04488557_1147</name>
</gene>
<accession>A0A1I7N301</accession>
<sequence length="65" mass="7207">MADPEALAEIEQRIAIIRDNLRELVEQAAGYSGAADDELNSDRIATQQAQLDALLKERDALLKKK</sequence>
<dbReference type="OrthoDB" id="8452991at2"/>
<dbReference type="Proteomes" id="UP000199423">
    <property type="component" value="Unassembled WGS sequence"/>
</dbReference>
<evidence type="ECO:0000313" key="2">
    <source>
        <dbReference type="EMBL" id="SFV29005.1"/>
    </source>
</evidence>
<evidence type="ECO:0000256" key="1">
    <source>
        <dbReference type="SAM" id="Coils"/>
    </source>
</evidence>
<dbReference type="EMBL" id="FPCH01000001">
    <property type="protein sequence ID" value="SFV29005.1"/>
    <property type="molecule type" value="Genomic_DNA"/>
</dbReference>
<reference evidence="3" key="1">
    <citation type="submission" date="2016-10" db="EMBL/GenBank/DDBJ databases">
        <authorList>
            <person name="Varghese N."/>
            <person name="Submissions S."/>
        </authorList>
    </citation>
    <scope>NUCLEOTIDE SEQUENCE [LARGE SCALE GENOMIC DNA]</scope>
    <source>
        <strain evidence="3">DSM 1565</strain>
    </source>
</reference>
<keyword evidence="3" id="KW-1185">Reference proteome</keyword>